<evidence type="ECO:0000313" key="2">
    <source>
        <dbReference type="Proteomes" id="UP001204615"/>
    </source>
</evidence>
<dbReference type="EMBL" id="JAMZEK010000001">
    <property type="protein sequence ID" value="MCP1373060.1"/>
    <property type="molecule type" value="Genomic_DNA"/>
</dbReference>
<gene>
    <name evidence="1" type="ORF">NC595_03195</name>
</gene>
<name>A0ABT1F6U9_9GAMM</name>
<dbReference type="RefSeq" id="WP_253564822.1">
    <property type="nucleotide sequence ID" value="NZ_JAMZEK010000001.1"/>
</dbReference>
<reference evidence="1 2" key="1">
    <citation type="submission" date="2022-06" db="EMBL/GenBank/DDBJ databases">
        <title>Dyella sp. Sa strain:Sa Genome sequencing.</title>
        <authorList>
            <person name="Park S."/>
        </authorList>
    </citation>
    <scope>NUCLEOTIDE SEQUENCE [LARGE SCALE GENOMIC DNA]</scope>
    <source>
        <strain evidence="1 2">Sa</strain>
    </source>
</reference>
<comment type="caution">
    <text evidence="1">The sequence shown here is derived from an EMBL/GenBank/DDBJ whole genome shotgun (WGS) entry which is preliminary data.</text>
</comment>
<sequence length="62" mass="6950">MNSLWKDLLILHGHLVWKEDLAWAPDTLPDTDRDKHGAKKTGSTALKCCMAAVVWPRLAAPR</sequence>
<organism evidence="1 2">
    <name type="scientific">Dyella lutea</name>
    <dbReference type="NCBI Taxonomy" id="2950441"/>
    <lineage>
        <taxon>Bacteria</taxon>
        <taxon>Pseudomonadati</taxon>
        <taxon>Pseudomonadota</taxon>
        <taxon>Gammaproteobacteria</taxon>
        <taxon>Lysobacterales</taxon>
        <taxon>Rhodanobacteraceae</taxon>
        <taxon>Dyella</taxon>
    </lineage>
</organism>
<dbReference type="Proteomes" id="UP001204615">
    <property type="component" value="Unassembled WGS sequence"/>
</dbReference>
<proteinExistence type="predicted"/>
<keyword evidence="2" id="KW-1185">Reference proteome</keyword>
<evidence type="ECO:0000313" key="1">
    <source>
        <dbReference type="EMBL" id="MCP1373060.1"/>
    </source>
</evidence>
<protein>
    <submittedName>
        <fullName evidence="1">Uncharacterized protein</fullName>
    </submittedName>
</protein>
<accession>A0ABT1F6U9</accession>